<dbReference type="GO" id="GO:0098632">
    <property type="term" value="F:cell-cell adhesion mediator activity"/>
    <property type="evidence" value="ECO:0000318"/>
    <property type="project" value="GO_Central"/>
</dbReference>
<protein>
    <recommendedName>
        <fullName evidence="3">Ig-like domain-containing protein</fullName>
    </recommendedName>
</protein>
<feature type="compositionally biased region" description="Low complexity" evidence="1">
    <location>
        <begin position="291"/>
        <end position="307"/>
    </location>
</feature>
<dbReference type="InterPro" id="IPR003599">
    <property type="entry name" value="Ig_sub"/>
</dbReference>
<sequence>MRESVILTSCYFLCYVLGPVKPKTHITYPQVLPVYLKSGSDLDLMCEQSEGFRVVWSKSDPTDLNREYKVIDSSSETGFLILARVNGVYFLQLKKKDVQTWDSGSYKCSVQSGTDMPFAVDVYVLEGEQDVGEYICQFELNQQNIFNHSVYIHSYPQIKPMGRSKNLAEGNTLEIVCKTWGWPAPNVTWLKEGDTSFMLDRRISFPDNNTLSIDPVNISDRAVYVCRASSLVNETMLVTVETSILLRVRGKFAAVYPFIGLLLEVLVLSIFIFSYERTRQRRRLEQERLENSNSNQQAANSIAQAVQRRTSSHGASNNPDDSALRQKRLHQQSQHQQPQHQQPHQQLQLRLHQSHH</sequence>
<gene>
    <name evidence="5" type="primary">20201521</name>
    <name evidence="4" type="ORF">HELRODRAFT_166512</name>
</gene>
<dbReference type="Pfam" id="PF07679">
    <property type="entry name" value="I-set"/>
    <property type="match status" value="1"/>
</dbReference>
<dbReference type="InterPro" id="IPR007110">
    <property type="entry name" value="Ig-like_dom"/>
</dbReference>
<keyword evidence="6" id="KW-1185">Reference proteome</keyword>
<dbReference type="PANTHER" id="PTHR45080:SF33">
    <property type="entry name" value="IG-LIKE DOMAIN-CONTAINING PROTEIN"/>
    <property type="match status" value="1"/>
</dbReference>
<dbReference type="GO" id="GO:0030424">
    <property type="term" value="C:axon"/>
    <property type="evidence" value="ECO:0000318"/>
    <property type="project" value="GO_Central"/>
</dbReference>
<dbReference type="SMART" id="SM00409">
    <property type="entry name" value="IG"/>
    <property type="match status" value="2"/>
</dbReference>
<dbReference type="Gene3D" id="2.60.40.10">
    <property type="entry name" value="Immunoglobulins"/>
    <property type="match status" value="2"/>
</dbReference>
<feature type="compositionally biased region" description="Polar residues" evidence="1">
    <location>
        <begin position="308"/>
        <end position="320"/>
    </location>
</feature>
<dbReference type="InterPro" id="IPR036179">
    <property type="entry name" value="Ig-like_dom_sf"/>
</dbReference>
<dbReference type="InterPro" id="IPR013098">
    <property type="entry name" value="Ig_I-set"/>
</dbReference>
<proteinExistence type="predicted"/>
<dbReference type="HOGENOM" id="CLU_779082_0_0_1"/>
<reference evidence="5" key="3">
    <citation type="submission" date="2015-06" db="UniProtKB">
        <authorList>
            <consortium name="EnsemblMetazoa"/>
        </authorList>
    </citation>
    <scope>IDENTIFICATION</scope>
</reference>
<feature type="transmembrane region" description="Helical" evidence="2">
    <location>
        <begin position="254"/>
        <end position="275"/>
    </location>
</feature>
<feature type="domain" description="Ig-like" evidence="3">
    <location>
        <begin position="156"/>
        <end position="243"/>
    </location>
</feature>
<dbReference type="InterPro" id="IPR013783">
    <property type="entry name" value="Ig-like_fold"/>
</dbReference>
<dbReference type="eggNOG" id="ENOG502S3Y2">
    <property type="taxonomic scope" value="Eukaryota"/>
</dbReference>
<name>T1EY71_HELRO</name>
<dbReference type="InParanoid" id="T1EY71"/>
<dbReference type="CDD" id="cd00096">
    <property type="entry name" value="Ig"/>
    <property type="match status" value="1"/>
</dbReference>
<evidence type="ECO:0000256" key="1">
    <source>
        <dbReference type="SAM" id="MobiDB-lite"/>
    </source>
</evidence>
<keyword evidence="2" id="KW-1133">Transmembrane helix</keyword>
<dbReference type="RefSeq" id="XP_009009998.1">
    <property type="nucleotide sequence ID" value="XM_009011750.1"/>
</dbReference>
<keyword evidence="2" id="KW-0472">Membrane</keyword>
<feature type="domain" description="Ig-like" evidence="3">
    <location>
        <begin position="29"/>
        <end position="121"/>
    </location>
</feature>
<dbReference type="GO" id="GO:0070593">
    <property type="term" value="P:dendrite self-avoidance"/>
    <property type="evidence" value="ECO:0000318"/>
    <property type="project" value="GO_Central"/>
</dbReference>
<reference evidence="6" key="1">
    <citation type="submission" date="2012-12" db="EMBL/GenBank/DDBJ databases">
        <authorList>
            <person name="Hellsten U."/>
            <person name="Grimwood J."/>
            <person name="Chapman J.A."/>
            <person name="Shapiro H."/>
            <person name="Aerts A."/>
            <person name="Otillar R.P."/>
            <person name="Terry A.Y."/>
            <person name="Boore J.L."/>
            <person name="Simakov O."/>
            <person name="Marletaz F."/>
            <person name="Cho S.-J."/>
            <person name="Edsinger-Gonzales E."/>
            <person name="Havlak P."/>
            <person name="Kuo D.-H."/>
            <person name="Larsson T."/>
            <person name="Lv J."/>
            <person name="Arendt D."/>
            <person name="Savage R."/>
            <person name="Osoegawa K."/>
            <person name="de Jong P."/>
            <person name="Lindberg D.R."/>
            <person name="Seaver E.C."/>
            <person name="Weisblat D.A."/>
            <person name="Putnam N.H."/>
            <person name="Grigoriev I.V."/>
            <person name="Rokhsar D.S."/>
        </authorList>
    </citation>
    <scope>NUCLEOTIDE SEQUENCE</scope>
</reference>
<keyword evidence="2" id="KW-0812">Transmembrane</keyword>
<dbReference type="GO" id="GO:0007156">
    <property type="term" value="P:homophilic cell adhesion via plasma membrane adhesion molecules"/>
    <property type="evidence" value="ECO:0000318"/>
    <property type="project" value="GO_Central"/>
</dbReference>
<dbReference type="PROSITE" id="PS50835">
    <property type="entry name" value="IG_LIKE"/>
    <property type="match status" value="2"/>
</dbReference>
<dbReference type="GO" id="GO:0005886">
    <property type="term" value="C:plasma membrane"/>
    <property type="evidence" value="ECO:0000318"/>
    <property type="project" value="GO_Central"/>
</dbReference>
<dbReference type="GeneID" id="20201521"/>
<evidence type="ECO:0000313" key="4">
    <source>
        <dbReference type="EMBL" id="ESO11510.1"/>
    </source>
</evidence>
<dbReference type="SUPFAM" id="SSF48726">
    <property type="entry name" value="Immunoglobulin"/>
    <property type="match status" value="2"/>
</dbReference>
<dbReference type="InterPro" id="IPR050958">
    <property type="entry name" value="Cell_Adh-Cytoskel_Orgn"/>
</dbReference>
<dbReference type="Proteomes" id="UP000015101">
    <property type="component" value="Unassembled WGS sequence"/>
</dbReference>
<dbReference type="CTD" id="20201521"/>
<evidence type="ECO:0000256" key="2">
    <source>
        <dbReference type="SAM" id="Phobius"/>
    </source>
</evidence>
<dbReference type="SMART" id="SM00408">
    <property type="entry name" value="IGc2"/>
    <property type="match status" value="2"/>
</dbReference>
<dbReference type="STRING" id="6412.T1EY71"/>
<dbReference type="EMBL" id="KB095812">
    <property type="protein sequence ID" value="ESO11510.1"/>
    <property type="molecule type" value="Genomic_DNA"/>
</dbReference>
<dbReference type="PANTHER" id="PTHR45080">
    <property type="entry name" value="CONTACTIN 5"/>
    <property type="match status" value="1"/>
</dbReference>
<organism evidence="5 6">
    <name type="scientific">Helobdella robusta</name>
    <name type="common">Californian leech</name>
    <dbReference type="NCBI Taxonomy" id="6412"/>
    <lineage>
        <taxon>Eukaryota</taxon>
        <taxon>Metazoa</taxon>
        <taxon>Spiralia</taxon>
        <taxon>Lophotrochozoa</taxon>
        <taxon>Annelida</taxon>
        <taxon>Clitellata</taxon>
        <taxon>Hirudinea</taxon>
        <taxon>Rhynchobdellida</taxon>
        <taxon>Glossiphoniidae</taxon>
        <taxon>Helobdella</taxon>
    </lineage>
</organism>
<evidence type="ECO:0000313" key="5">
    <source>
        <dbReference type="EnsemblMetazoa" id="HelroP166512"/>
    </source>
</evidence>
<dbReference type="KEGG" id="hro:HELRODRAFT_166512"/>
<reference evidence="4 6" key="2">
    <citation type="journal article" date="2013" name="Nature">
        <title>Insights into bilaterian evolution from three spiralian genomes.</title>
        <authorList>
            <person name="Simakov O."/>
            <person name="Marletaz F."/>
            <person name="Cho S.J."/>
            <person name="Edsinger-Gonzales E."/>
            <person name="Havlak P."/>
            <person name="Hellsten U."/>
            <person name="Kuo D.H."/>
            <person name="Larsson T."/>
            <person name="Lv J."/>
            <person name="Arendt D."/>
            <person name="Savage R."/>
            <person name="Osoegawa K."/>
            <person name="de Jong P."/>
            <person name="Grimwood J."/>
            <person name="Chapman J.A."/>
            <person name="Shapiro H."/>
            <person name="Aerts A."/>
            <person name="Otillar R.P."/>
            <person name="Terry A.Y."/>
            <person name="Boore J.L."/>
            <person name="Grigoriev I.V."/>
            <person name="Lindberg D.R."/>
            <person name="Seaver E.C."/>
            <person name="Weisblat D.A."/>
            <person name="Putnam N.H."/>
            <person name="Rokhsar D.S."/>
        </authorList>
    </citation>
    <scope>NUCLEOTIDE SEQUENCE</scope>
</reference>
<feature type="region of interest" description="Disordered" evidence="1">
    <location>
        <begin position="286"/>
        <end position="356"/>
    </location>
</feature>
<dbReference type="GO" id="GO:0007411">
    <property type="term" value="P:axon guidance"/>
    <property type="evidence" value="ECO:0000318"/>
    <property type="project" value="GO_Central"/>
</dbReference>
<dbReference type="FunFam" id="2.60.40.10:FF:004292">
    <property type="match status" value="1"/>
</dbReference>
<dbReference type="AlphaFoldDB" id="T1EY71"/>
<dbReference type="EnsemblMetazoa" id="HelroT166512">
    <property type="protein sequence ID" value="HelroP166512"/>
    <property type="gene ID" value="HelroG166512"/>
</dbReference>
<dbReference type="InterPro" id="IPR003598">
    <property type="entry name" value="Ig_sub2"/>
</dbReference>
<dbReference type="OrthoDB" id="5970915at2759"/>
<dbReference type="EMBL" id="AMQM01002438">
    <property type="status" value="NOT_ANNOTATED_CDS"/>
    <property type="molecule type" value="Genomic_DNA"/>
</dbReference>
<evidence type="ECO:0000313" key="6">
    <source>
        <dbReference type="Proteomes" id="UP000015101"/>
    </source>
</evidence>
<evidence type="ECO:0000259" key="3">
    <source>
        <dbReference type="PROSITE" id="PS50835"/>
    </source>
</evidence>
<accession>T1EY71</accession>
<feature type="compositionally biased region" description="Low complexity" evidence="1">
    <location>
        <begin position="331"/>
        <end position="356"/>
    </location>
</feature>